<gene>
    <name evidence="5" type="ORF">H6P80_14770</name>
</gene>
<dbReference type="PROSITE" id="PS50043">
    <property type="entry name" value="HTH_LUXR_2"/>
    <property type="match status" value="1"/>
</dbReference>
<evidence type="ECO:0000259" key="4">
    <source>
        <dbReference type="PROSITE" id="PS50043"/>
    </source>
</evidence>
<evidence type="ECO:0000256" key="2">
    <source>
        <dbReference type="ARBA" id="ARBA00023125"/>
    </source>
</evidence>
<dbReference type="RefSeq" id="WP_185802196.1">
    <property type="nucleotide sequence ID" value="NZ_JACJVJ010000003.1"/>
</dbReference>
<comment type="caution">
    <text evidence="5">The sequence shown here is derived from an EMBL/GenBank/DDBJ whole genome shotgun (WGS) entry which is preliminary data.</text>
</comment>
<accession>A0A842I173</accession>
<dbReference type="SMART" id="SM00421">
    <property type="entry name" value="HTH_LUXR"/>
    <property type="match status" value="1"/>
</dbReference>
<keyword evidence="2" id="KW-0238">DNA-binding</keyword>
<dbReference type="PANTHER" id="PTHR44688:SF16">
    <property type="entry name" value="DNA-BINDING TRANSCRIPTIONAL ACTIVATOR DEVR_DOSR"/>
    <property type="match status" value="1"/>
</dbReference>
<protein>
    <recommendedName>
        <fullName evidence="4">HTH luxR-type domain-containing protein</fullName>
    </recommendedName>
</protein>
<name>A0A842I173_9SPHN</name>
<dbReference type="Proteomes" id="UP000564378">
    <property type="component" value="Unassembled WGS sequence"/>
</dbReference>
<dbReference type="Gene3D" id="1.10.10.10">
    <property type="entry name" value="Winged helix-like DNA-binding domain superfamily/Winged helix DNA-binding domain"/>
    <property type="match status" value="1"/>
</dbReference>
<dbReference type="GO" id="GO:0006355">
    <property type="term" value="P:regulation of DNA-templated transcription"/>
    <property type="evidence" value="ECO:0007669"/>
    <property type="project" value="InterPro"/>
</dbReference>
<evidence type="ECO:0000313" key="6">
    <source>
        <dbReference type="Proteomes" id="UP000564378"/>
    </source>
</evidence>
<keyword evidence="1" id="KW-0805">Transcription regulation</keyword>
<keyword evidence="6" id="KW-1185">Reference proteome</keyword>
<proteinExistence type="predicted"/>
<dbReference type="SUPFAM" id="SSF46894">
    <property type="entry name" value="C-terminal effector domain of the bipartite response regulators"/>
    <property type="match status" value="1"/>
</dbReference>
<dbReference type="InterPro" id="IPR016032">
    <property type="entry name" value="Sig_transdc_resp-reg_C-effctor"/>
</dbReference>
<dbReference type="EMBL" id="JACJVJ010000003">
    <property type="protein sequence ID" value="MBC2778885.1"/>
    <property type="molecule type" value="Genomic_DNA"/>
</dbReference>
<organism evidence="5 6">
    <name type="scientific">Parasphingopyxis marina</name>
    <dbReference type="NCBI Taxonomy" id="2761622"/>
    <lineage>
        <taxon>Bacteria</taxon>
        <taxon>Pseudomonadati</taxon>
        <taxon>Pseudomonadota</taxon>
        <taxon>Alphaproteobacteria</taxon>
        <taxon>Sphingomonadales</taxon>
        <taxon>Sphingomonadaceae</taxon>
        <taxon>Parasphingopyxis</taxon>
    </lineage>
</organism>
<keyword evidence="3" id="KW-0804">Transcription</keyword>
<dbReference type="Pfam" id="PF00196">
    <property type="entry name" value="GerE"/>
    <property type="match status" value="1"/>
</dbReference>
<sequence>MPNDRASGSIDYARAGSAPPFAMPARGKAEERSVPDCFADLISAIGSDRFPRRFLKAMQVLADVELCSVFQRSPTEPVRLLFAEGDQPHNSDFPFRASLDYARTHWRSDHQISQLSRSGRKAPVVVRKCAAEIADPAYRSACYERAGIIERVSIFWPGPPTLVANGYRTAQSPSFSALDIDRLERHAGLLMAAVDRHRQAGASAGPMFNEPDLVQSLMALRCRLSMREAEISAAMILGETQEEIASRKRLSHGSVVTYRRRAYNKLGVGNRRDLLRLYRRMATGELPIPE</sequence>
<reference evidence="5 6" key="1">
    <citation type="submission" date="2020-08" db="EMBL/GenBank/DDBJ databases">
        <title>Draft genome sequence of Parasphingopyxis sp. GrpM-11.</title>
        <authorList>
            <person name="Oh J."/>
            <person name="Roh D.-H."/>
        </authorList>
    </citation>
    <scope>NUCLEOTIDE SEQUENCE [LARGE SCALE GENOMIC DNA]</scope>
    <source>
        <strain evidence="5 6">GrpM-11</strain>
    </source>
</reference>
<dbReference type="InterPro" id="IPR000792">
    <property type="entry name" value="Tscrpt_reg_LuxR_C"/>
</dbReference>
<feature type="domain" description="HTH luxR-type" evidence="4">
    <location>
        <begin position="217"/>
        <end position="282"/>
    </location>
</feature>
<dbReference type="InterPro" id="IPR036388">
    <property type="entry name" value="WH-like_DNA-bd_sf"/>
</dbReference>
<dbReference type="AlphaFoldDB" id="A0A842I173"/>
<evidence type="ECO:0000256" key="1">
    <source>
        <dbReference type="ARBA" id="ARBA00023015"/>
    </source>
</evidence>
<evidence type="ECO:0000313" key="5">
    <source>
        <dbReference type="EMBL" id="MBC2778885.1"/>
    </source>
</evidence>
<evidence type="ECO:0000256" key="3">
    <source>
        <dbReference type="ARBA" id="ARBA00023163"/>
    </source>
</evidence>
<dbReference type="PANTHER" id="PTHR44688">
    <property type="entry name" value="DNA-BINDING TRANSCRIPTIONAL ACTIVATOR DEVR_DOSR"/>
    <property type="match status" value="1"/>
</dbReference>
<dbReference type="GO" id="GO:0003677">
    <property type="term" value="F:DNA binding"/>
    <property type="evidence" value="ECO:0007669"/>
    <property type="project" value="UniProtKB-KW"/>
</dbReference>